<dbReference type="Gene3D" id="3.40.50.150">
    <property type="entry name" value="Vaccinia Virus protein VP39"/>
    <property type="match status" value="1"/>
</dbReference>
<evidence type="ECO:0000313" key="4">
    <source>
        <dbReference type="Proteomes" id="UP000037460"/>
    </source>
</evidence>
<dbReference type="InterPro" id="IPR029063">
    <property type="entry name" value="SAM-dependent_MTases_sf"/>
</dbReference>
<gene>
    <name evidence="3" type="ORF">Ctob_011082</name>
</gene>
<comment type="caution">
    <text evidence="3">The sequence shown here is derived from an EMBL/GenBank/DDBJ whole genome shotgun (WGS) entry which is preliminary data.</text>
</comment>
<name>A0A0M0K0X7_9EUKA</name>
<dbReference type="InterPro" id="IPR010286">
    <property type="entry name" value="METTL16/RlmF"/>
</dbReference>
<evidence type="ECO:0000256" key="1">
    <source>
        <dbReference type="ARBA" id="ARBA00022603"/>
    </source>
</evidence>
<dbReference type="Pfam" id="PF05971">
    <property type="entry name" value="Methyltransf_10"/>
    <property type="match status" value="1"/>
</dbReference>
<keyword evidence="1 3" id="KW-0489">Methyltransferase</keyword>
<evidence type="ECO:0000313" key="3">
    <source>
        <dbReference type="EMBL" id="KOO32531.1"/>
    </source>
</evidence>
<protein>
    <submittedName>
        <fullName evidence="3">23s rRNA ma1618 methyltransferase</fullName>
    </submittedName>
</protein>
<dbReference type="EMBL" id="JWZX01001750">
    <property type="protein sequence ID" value="KOO32531.1"/>
    <property type="molecule type" value="Genomic_DNA"/>
</dbReference>
<dbReference type="AlphaFoldDB" id="A0A0M0K0X7"/>
<dbReference type="Proteomes" id="UP000037460">
    <property type="component" value="Unassembled WGS sequence"/>
</dbReference>
<dbReference type="OrthoDB" id="514248at2759"/>
<dbReference type="PANTHER" id="PTHR13393">
    <property type="entry name" value="SAM-DEPENDENT METHYLTRANSFERASE"/>
    <property type="match status" value="1"/>
</dbReference>
<keyword evidence="2 3" id="KW-0808">Transferase</keyword>
<dbReference type="GO" id="GO:0070475">
    <property type="term" value="P:rRNA base methylation"/>
    <property type="evidence" value="ECO:0007669"/>
    <property type="project" value="TreeGrafter"/>
</dbReference>
<dbReference type="SUPFAM" id="SSF53335">
    <property type="entry name" value="S-adenosyl-L-methionine-dependent methyltransferases"/>
    <property type="match status" value="1"/>
</dbReference>
<proteinExistence type="predicted"/>
<reference evidence="4" key="1">
    <citation type="journal article" date="2015" name="PLoS Genet.">
        <title>Genome Sequence and Transcriptome Analyses of Chrysochromulina tobin: Metabolic Tools for Enhanced Algal Fitness in the Prominent Order Prymnesiales (Haptophyceae).</title>
        <authorList>
            <person name="Hovde B.T."/>
            <person name="Deodato C.R."/>
            <person name="Hunsperger H.M."/>
            <person name="Ryken S.A."/>
            <person name="Yost W."/>
            <person name="Jha R.K."/>
            <person name="Patterson J."/>
            <person name="Monnat R.J. Jr."/>
            <person name="Barlow S.B."/>
            <person name="Starkenburg S.R."/>
            <person name="Cattolico R.A."/>
        </authorList>
    </citation>
    <scope>NUCLEOTIDE SEQUENCE</scope>
    <source>
        <strain evidence="4">CCMP291</strain>
    </source>
</reference>
<accession>A0A0M0K0X7</accession>
<keyword evidence="4" id="KW-1185">Reference proteome</keyword>
<dbReference type="GO" id="GO:0008168">
    <property type="term" value="F:methyltransferase activity"/>
    <property type="evidence" value="ECO:0007669"/>
    <property type="project" value="UniProtKB-KW"/>
</dbReference>
<evidence type="ECO:0000256" key="2">
    <source>
        <dbReference type="ARBA" id="ARBA00022679"/>
    </source>
</evidence>
<sequence>MRAGVLHALPLAACGSLDVPSSKLHVRNRHVGGYDIQRLADGFPLLREYVLPGRGDRSLTIDFANPAAVEALNAALLTVDYGVRAFALPGGYLCPAVPGRADYLHVIADLLATDNVRDGGSVPRGREIRGLDIGVGASCIYPLIGHAEYGWSFLASDIDDQSLVSAAAIARANDAPVALRRQPNAERVLEGVLRPREEGAVAFTLCNPPFYASAEEEAAAAARKWKGLRRSAPGGQSTEPVTSARSFGGRPLELWCPGGERLFVARHIRESARLRLGSLWFTSLPGKDGAAETAVRVRFSLDVSGSEWDVLYFSGAVDSDGGPERQLRGSLSTANRKVGDFVATPMEEEE</sequence>
<organism evidence="3 4">
    <name type="scientific">Chrysochromulina tobinii</name>
    <dbReference type="NCBI Taxonomy" id="1460289"/>
    <lineage>
        <taxon>Eukaryota</taxon>
        <taxon>Haptista</taxon>
        <taxon>Haptophyta</taxon>
        <taxon>Prymnesiophyceae</taxon>
        <taxon>Prymnesiales</taxon>
        <taxon>Chrysochromulinaceae</taxon>
        <taxon>Chrysochromulina</taxon>
    </lineage>
</organism>
<dbReference type="PANTHER" id="PTHR13393:SF0">
    <property type="entry name" value="RNA N6-ADENOSINE-METHYLTRANSFERASE METTL16"/>
    <property type="match status" value="1"/>
</dbReference>